<gene>
    <name evidence="1" type="ORF">BS47DRAFT_1307521</name>
</gene>
<dbReference type="AlphaFoldDB" id="A0A9P6DJY5"/>
<dbReference type="OrthoDB" id="3068303at2759"/>
<comment type="caution">
    <text evidence="1">The sequence shown here is derived from an EMBL/GenBank/DDBJ whole genome shotgun (WGS) entry which is preliminary data.</text>
</comment>
<accession>A0A9P6DJY5</accession>
<proteinExistence type="predicted"/>
<sequence>MVAAVTYLEAYTATIDPLKAPHSPFGIEEDDVDTDKTEFTVPEFSYDQATIEVLTVDLAPDSRYEFVPEPSARKPPGMAALGTKALKITCWVNSHKEKPIQAIGDSGAAIMLVSRQYLESLTHSKLHWQKGLKLNLIHITGEASCLGYIKLDLYFTSQLGPVLLVGIEAYVMDGMRSDLLIGEDTQKAWQLHTMCPMTGSYWQLGNSPHCIHAMTAILNPEAFMVSQQAASTRPVPAPAPRKNIKIPARTVVRVPVSGDFDNQTGVRYVEQYLLLKDDSSFLASTDCLVNTVDPVRLPVANPSGNPRYVRKGELLGFMHNPQ</sequence>
<dbReference type="Proteomes" id="UP000886523">
    <property type="component" value="Unassembled WGS sequence"/>
</dbReference>
<evidence type="ECO:0000313" key="2">
    <source>
        <dbReference type="Proteomes" id="UP000886523"/>
    </source>
</evidence>
<keyword evidence="2" id="KW-1185">Reference proteome</keyword>
<feature type="non-terminal residue" evidence="1">
    <location>
        <position position="322"/>
    </location>
</feature>
<name>A0A9P6DJY5_9AGAM</name>
<organism evidence="1 2">
    <name type="scientific">Hydnum rufescens UP504</name>
    <dbReference type="NCBI Taxonomy" id="1448309"/>
    <lineage>
        <taxon>Eukaryota</taxon>
        <taxon>Fungi</taxon>
        <taxon>Dikarya</taxon>
        <taxon>Basidiomycota</taxon>
        <taxon>Agaricomycotina</taxon>
        <taxon>Agaricomycetes</taxon>
        <taxon>Cantharellales</taxon>
        <taxon>Hydnaceae</taxon>
        <taxon>Hydnum</taxon>
    </lineage>
</organism>
<reference evidence="1" key="1">
    <citation type="journal article" date="2020" name="Nat. Commun.">
        <title>Large-scale genome sequencing of mycorrhizal fungi provides insights into the early evolution of symbiotic traits.</title>
        <authorList>
            <person name="Miyauchi S."/>
            <person name="Kiss E."/>
            <person name="Kuo A."/>
            <person name="Drula E."/>
            <person name="Kohler A."/>
            <person name="Sanchez-Garcia M."/>
            <person name="Morin E."/>
            <person name="Andreopoulos B."/>
            <person name="Barry K.W."/>
            <person name="Bonito G."/>
            <person name="Buee M."/>
            <person name="Carver A."/>
            <person name="Chen C."/>
            <person name="Cichocki N."/>
            <person name="Clum A."/>
            <person name="Culley D."/>
            <person name="Crous P.W."/>
            <person name="Fauchery L."/>
            <person name="Girlanda M."/>
            <person name="Hayes R.D."/>
            <person name="Keri Z."/>
            <person name="LaButti K."/>
            <person name="Lipzen A."/>
            <person name="Lombard V."/>
            <person name="Magnuson J."/>
            <person name="Maillard F."/>
            <person name="Murat C."/>
            <person name="Nolan M."/>
            <person name="Ohm R.A."/>
            <person name="Pangilinan J."/>
            <person name="Pereira M.F."/>
            <person name="Perotto S."/>
            <person name="Peter M."/>
            <person name="Pfister S."/>
            <person name="Riley R."/>
            <person name="Sitrit Y."/>
            <person name="Stielow J.B."/>
            <person name="Szollosi G."/>
            <person name="Zifcakova L."/>
            <person name="Stursova M."/>
            <person name="Spatafora J.W."/>
            <person name="Tedersoo L."/>
            <person name="Vaario L.M."/>
            <person name="Yamada A."/>
            <person name="Yan M."/>
            <person name="Wang P."/>
            <person name="Xu J."/>
            <person name="Bruns T."/>
            <person name="Baldrian P."/>
            <person name="Vilgalys R."/>
            <person name="Dunand C."/>
            <person name="Henrissat B."/>
            <person name="Grigoriev I.V."/>
            <person name="Hibbett D."/>
            <person name="Nagy L.G."/>
            <person name="Martin F.M."/>
        </authorList>
    </citation>
    <scope>NUCLEOTIDE SEQUENCE</scope>
    <source>
        <strain evidence="1">UP504</strain>
    </source>
</reference>
<protein>
    <submittedName>
        <fullName evidence="1">Uncharacterized protein</fullName>
    </submittedName>
</protein>
<dbReference type="EMBL" id="MU129189">
    <property type="protein sequence ID" value="KAF9504847.1"/>
    <property type="molecule type" value="Genomic_DNA"/>
</dbReference>
<evidence type="ECO:0000313" key="1">
    <source>
        <dbReference type="EMBL" id="KAF9504847.1"/>
    </source>
</evidence>